<evidence type="ECO:0000259" key="17">
    <source>
        <dbReference type="Pfam" id="PF17900"/>
    </source>
</evidence>
<dbReference type="InterPro" id="IPR024601">
    <property type="entry name" value="Peptidase_M1_pepN_C"/>
</dbReference>
<dbReference type="SUPFAM" id="SSF55486">
    <property type="entry name" value="Metalloproteases ('zincins'), catalytic domain"/>
    <property type="match status" value="1"/>
</dbReference>
<dbReference type="Pfam" id="PF01433">
    <property type="entry name" value="Peptidase_M1"/>
    <property type="match status" value="1"/>
</dbReference>
<keyword evidence="9 18" id="KW-0378">Hydrolase</keyword>
<dbReference type="InterPro" id="IPR038438">
    <property type="entry name" value="PepN_Ig-like_sf"/>
</dbReference>
<comment type="function">
    <text evidence="12">Aminopeptidase N is involved in the degradation of intracellular peptides generated by protein breakdown during normal growth as well as in response to nutrient starvation.</text>
</comment>
<dbReference type="FunFam" id="3.30.2010.30:FF:000002">
    <property type="entry name" value="Putative aminopeptidase N"/>
    <property type="match status" value="1"/>
</dbReference>
<reference evidence="18 19" key="1">
    <citation type="submission" date="2018-08" db="EMBL/GenBank/DDBJ databases">
        <title>Horizontal acquisition of hydrogen conversion ability and other habitat adaptations in Hydrogenovibrio crunogenus strains.</title>
        <authorList>
            <person name="Gonnella G."/>
            <person name="Adam N."/>
            <person name="Perner M."/>
        </authorList>
    </citation>
    <scope>NUCLEOTIDE SEQUENCE [LARGE SCALE GENOMIC DNA]</scope>
    <source>
        <strain evidence="18 19">SP-41</strain>
    </source>
</reference>
<dbReference type="NCBIfam" id="TIGR02414">
    <property type="entry name" value="pepN_proteo"/>
    <property type="match status" value="1"/>
</dbReference>
<dbReference type="SUPFAM" id="SSF63737">
    <property type="entry name" value="Leukotriene A4 hydrolase N-terminal domain"/>
    <property type="match status" value="1"/>
</dbReference>
<feature type="domain" description="Peptidase M1 alanyl aminopeptidase C-terminal" evidence="16">
    <location>
        <begin position="557"/>
        <end position="879"/>
    </location>
</feature>
<dbReference type="InterPro" id="IPR045357">
    <property type="entry name" value="Aminopeptidase_N-like_N"/>
</dbReference>
<dbReference type="InterPro" id="IPR042097">
    <property type="entry name" value="Aminopeptidase_N-like_N_sf"/>
</dbReference>
<keyword evidence="6 18" id="KW-0031">Aminopeptidase</keyword>
<gene>
    <name evidence="18" type="primary">pepN</name>
    <name evidence="18" type="ORF">GHNINEIG_01570</name>
</gene>
<dbReference type="InterPro" id="IPR035414">
    <property type="entry name" value="Peptidase_M1_pepN_Ig-like"/>
</dbReference>
<dbReference type="GO" id="GO:0008237">
    <property type="term" value="F:metallopeptidase activity"/>
    <property type="evidence" value="ECO:0007669"/>
    <property type="project" value="UniProtKB-UniRule"/>
</dbReference>
<evidence type="ECO:0000313" key="18">
    <source>
        <dbReference type="EMBL" id="QBZ83515.1"/>
    </source>
</evidence>
<dbReference type="CDD" id="cd09600">
    <property type="entry name" value="M1_APN"/>
    <property type="match status" value="1"/>
</dbReference>
<dbReference type="Proteomes" id="UP000296201">
    <property type="component" value="Chromosome"/>
</dbReference>
<dbReference type="InterPro" id="IPR014782">
    <property type="entry name" value="Peptidase_M1_dom"/>
</dbReference>
<evidence type="ECO:0000313" key="19">
    <source>
        <dbReference type="Proteomes" id="UP000296201"/>
    </source>
</evidence>
<dbReference type="Gene3D" id="2.60.40.1840">
    <property type="match status" value="1"/>
</dbReference>
<dbReference type="InterPro" id="IPR027268">
    <property type="entry name" value="Peptidase_M4/M1_CTD_sf"/>
</dbReference>
<feature type="domain" description="Peptidase M1 membrane alanine aminopeptidase" evidence="14">
    <location>
        <begin position="229"/>
        <end position="441"/>
    </location>
</feature>
<evidence type="ECO:0000256" key="9">
    <source>
        <dbReference type="ARBA" id="ARBA00022801"/>
    </source>
</evidence>
<evidence type="ECO:0000259" key="15">
    <source>
        <dbReference type="Pfam" id="PF11940"/>
    </source>
</evidence>
<evidence type="ECO:0000256" key="5">
    <source>
        <dbReference type="ARBA" id="ARBA00015611"/>
    </source>
</evidence>
<dbReference type="PANTHER" id="PTHR46322">
    <property type="entry name" value="PUROMYCIN-SENSITIVE AMINOPEPTIDASE"/>
    <property type="match status" value="1"/>
</dbReference>
<sequence length="885" mass="102089">MTKNIPQEHFLKDYQSPQYEIKSVYLTFYLSPNKTQVINHMVVEAKGGKAPLLLDGDKSLTLVSIKENNQLLLKEDYELNSESLTLFPKSNQFELEIVTEVDPESNTYLEGLYRTNGNYCTQCEAEGFRRITYYMDRPDVLSSFTTKIVADKAESKVLLSNGNLIESGDLPNNQHYAVWEDPYKKPCYLFALVAGNLEVVEDTFVTQENREVALKIYVEARNLDKCEHAMQSLKKSMQWDEERFGLAYDLDVYMIVAVDDFNMGAMENKGLNVFNSKYVLAKPESATDHDFEGIESVIGHEYFHNWTGNRITCRDWFQLTLKEGLTVFRDQEFTADMLSPDVKRIEDVKRLRNNQFPEDAGPMAHPIQPQSYIEMNNFYTMTVYEKGAEVVRLYHTLLGEKGFQQGMKRYIECFDGQAVTIQDFRQAMAEANDVNLNQMHHWYIQPGTPHLKVTKTYNPITKCLALKFSQFLNGKQVHLPLLIPVLFGFMDEEGTALPIKPSISTKNKVTQTEKGMLLKVTQLNDTFEFMGLETEPYLSLLRHFSAPVSLDYKATEEELMVLASHDSDSFVRWESIQKLAMLNLKENVIRFENSEPFLILDSYLNAFKAVLEDNEIDLALKSLAMALPDVIYFSEQYEEVNMDAILASHNFLKKAIAEFFEESLLETYQALEASEKPKYRYHKEDIANRMLKNRCLNYLLQLPKHFDIGVAQYQNHHNMTDVLAALEAMNHLARVERAQCLEDFYQRWQSDNLVIDKWFALQASAQSDQALEDVKKLTKHPDFTYHTPNRLRSLLGVFGRLNFAGFHDKTGEGYQFLAEEVLKVDKLNPQVAARLASLFSQWQRLAEPRKTLMYKAIEHIASAEDLSKDVFEIVSKTLKSHDSFE</sequence>
<evidence type="ECO:0000256" key="10">
    <source>
        <dbReference type="ARBA" id="ARBA00022833"/>
    </source>
</evidence>
<evidence type="ECO:0000256" key="11">
    <source>
        <dbReference type="ARBA" id="ARBA00023049"/>
    </source>
</evidence>
<dbReference type="PANTHER" id="PTHR46322:SF1">
    <property type="entry name" value="PUROMYCIN-SENSITIVE AMINOPEPTIDASE"/>
    <property type="match status" value="1"/>
</dbReference>
<evidence type="ECO:0000256" key="4">
    <source>
        <dbReference type="ARBA" id="ARBA00012564"/>
    </source>
</evidence>
<dbReference type="Pfam" id="PF11940">
    <property type="entry name" value="DUF3458"/>
    <property type="match status" value="1"/>
</dbReference>
<dbReference type="Gene3D" id="2.60.40.1730">
    <property type="entry name" value="tricorn interacting facor f3 domain"/>
    <property type="match status" value="1"/>
</dbReference>
<dbReference type="GO" id="GO:0008270">
    <property type="term" value="F:zinc ion binding"/>
    <property type="evidence" value="ECO:0007669"/>
    <property type="project" value="InterPro"/>
</dbReference>
<evidence type="ECO:0000256" key="8">
    <source>
        <dbReference type="ARBA" id="ARBA00022723"/>
    </source>
</evidence>
<dbReference type="Pfam" id="PF17432">
    <property type="entry name" value="DUF3458_C"/>
    <property type="match status" value="1"/>
</dbReference>
<keyword evidence="11" id="KW-0482">Metalloprotease</keyword>
<feature type="domain" description="Aminopeptidase N-like N-terminal" evidence="17">
    <location>
        <begin position="88"/>
        <end position="189"/>
    </location>
</feature>
<comment type="similarity">
    <text evidence="3">Belongs to the peptidase M1 family.</text>
</comment>
<dbReference type="InterPro" id="IPR037144">
    <property type="entry name" value="Peptidase_M1_pepN_C_sf"/>
</dbReference>
<name>A0A4P7P117_9GAMM</name>
<evidence type="ECO:0000256" key="7">
    <source>
        <dbReference type="ARBA" id="ARBA00022670"/>
    </source>
</evidence>
<dbReference type="PRINTS" id="PR00756">
    <property type="entry name" value="ALADIPTASE"/>
</dbReference>
<dbReference type="FunFam" id="2.60.40.1730:FF:000005">
    <property type="entry name" value="Aminopeptidase N"/>
    <property type="match status" value="1"/>
</dbReference>
<keyword evidence="7" id="KW-0645">Protease</keyword>
<dbReference type="OrthoDB" id="100605at2"/>
<feature type="domain" description="Peptidase M1 alanyl aminopeptidase Ig-like fold" evidence="15">
    <location>
        <begin position="447"/>
        <end position="553"/>
    </location>
</feature>
<comment type="catalytic activity">
    <reaction evidence="1">
        <text>Release of an N-terminal amino acid, Xaa-|-Yaa- from a peptide, amide or arylamide. Xaa is preferably Ala, but may be most amino acids including Pro (slow action). When a terminal hydrophobic residue is followed by a prolyl residue, the two may be released as an intact Xaa-Pro dipeptide.</text>
        <dbReference type="EC" id="3.4.11.2"/>
    </reaction>
</comment>
<dbReference type="Gene3D" id="1.10.390.10">
    <property type="entry name" value="Neutral Protease Domain 2"/>
    <property type="match status" value="1"/>
</dbReference>
<dbReference type="InterPro" id="IPR012779">
    <property type="entry name" value="Peptidase_M1_pepN"/>
</dbReference>
<dbReference type="AlphaFoldDB" id="A0A4P7P117"/>
<evidence type="ECO:0000259" key="16">
    <source>
        <dbReference type="Pfam" id="PF17432"/>
    </source>
</evidence>
<evidence type="ECO:0000259" key="14">
    <source>
        <dbReference type="Pfam" id="PF01433"/>
    </source>
</evidence>
<dbReference type="Pfam" id="PF17900">
    <property type="entry name" value="Peptidase_M1_N"/>
    <property type="match status" value="1"/>
</dbReference>
<evidence type="ECO:0000256" key="13">
    <source>
        <dbReference type="NCBIfam" id="TIGR02414"/>
    </source>
</evidence>
<accession>A0A4P7P117</accession>
<evidence type="ECO:0000256" key="3">
    <source>
        <dbReference type="ARBA" id="ARBA00010136"/>
    </source>
</evidence>
<keyword evidence="10" id="KW-0862">Zinc</keyword>
<dbReference type="InterPro" id="IPR001930">
    <property type="entry name" value="Peptidase_M1"/>
</dbReference>
<keyword evidence="19" id="KW-1185">Reference proteome</keyword>
<evidence type="ECO:0000256" key="1">
    <source>
        <dbReference type="ARBA" id="ARBA00000098"/>
    </source>
</evidence>
<dbReference type="GO" id="GO:0016285">
    <property type="term" value="F:alanyl aminopeptidase activity"/>
    <property type="evidence" value="ECO:0007669"/>
    <property type="project" value="UniProtKB-EC"/>
</dbReference>
<dbReference type="EMBL" id="CP032096">
    <property type="protein sequence ID" value="QBZ83515.1"/>
    <property type="molecule type" value="Genomic_DNA"/>
</dbReference>
<proteinExistence type="inferred from homology"/>
<dbReference type="Gene3D" id="3.30.2010.30">
    <property type="match status" value="1"/>
</dbReference>
<comment type="cofactor">
    <cofactor evidence="2">
        <name>Zn(2+)</name>
        <dbReference type="ChEBI" id="CHEBI:29105"/>
    </cofactor>
</comment>
<evidence type="ECO:0000256" key="2">
    <source>
        <dbReference type="ARBA" id="ARBA00001947"/>
    </source>
</evidence>
<protein>
    <recommendedName>
        <fullName evidence="5 13">Aminopeptidase N</fullName>
        <ecNumber evidence="4 13">3.4.11.2</ecNumber>
    </recommendedName>
</protein>
<evidence type="ECO:0000256" key="12">
    <source>
        <dbReference type="ARBA" id="ARBA00059739"/>
    </source>
</evidence>
<dbReference type="EC" id="3.4.11.2" evidence="4 13"/>
<evidence type="ECO:0000256" key="6">
    <source>
        <dbReference type="ARBA" id="ARBA00022438"/>
    </source>
</evidence>
<keyword evidence="8" id="KW-0479">Metal-binding</keyword>
<dbReference type="GO" id="GO:0006508">
    <property type="term" value="P:proteolysis"/>
    <property type="evidence" value="ECO:0007669"/>
    <property type="project" value="UniProtKB-UniRule"/>
</dbReference>
<dbReference type="Gene3D" id="1.25.50.10">
    <property type="entry name" value="Peptidase M1, alanyl aminopeptidase, C-terminal domain"/>
    <property type="match status" value="1"/>
</dbReference>
<organism evidence="18 19">
    <name type="scientific">Hydrogenovibrio crunogenus</name>
    <dbReference type="NCBI Taxonomy" id="39765"/>
    <lineage>
        <taxon>Bacteria</taxon>
        <taxon>Pseudomonadati</taxon>
        <taxon>Pseudomonadota</taxon>
        <taxon>Gammaproteobacteria</taxon>
        <taxon>Thiotrichales</taxon>
        <taxon>Piscirickettsiaceae</taxon>
        <taxon>Hydrogenovibrio</taxon>
    </lineage>
</organism>
<dbReference type="RefSeq" id="WP_135796129.1">
    <property type="nucleotide sequence ID" value="NZ_CP032096.1"/>
</dbReference>